<dbReference type="SUPFAM" id="SSF51182">
    <property type="entry name" value="RmlC-like cupins"/>
    <property type="match status" value="1"/>
</dbReference>
<name>A0A9X3S0C1_9ACTN</name>
<comment type="caution">
    <text evidence="2">The sequence shown here is derived from an EMBL/GenBank/DDBJ whole genome shotgun (WGS) entry which is preliminary data.</text>
</comment>
<dbReference type="Proteomes" id="UP001149140">
    <property type="component" value="Unassembled WGS sequence"/>
</dbReference>
<dbReference type="InterPro" id="IPR011051">
    <property type="entry name" value="RmlC_Cupin_sf"/>
</dbReference>
<reference evidence="2" key="1">
    <citation type="submission" date="2022-10" db="EMBL/GenBank/DDBJ databases">
        <title>The WGS of Solirubrobacter ginsenosidimutans DSM 21036.</title>
        <authorList>
            <person name="Jiang Z."/>
        </authorList>
    </citation>
    <scope>NUCLEOTIDE SEQUENCE</scope>
    <source>
        <strain evidence="2">DSM 21036</strain>
    </source>
</reference>
<evidence type="ECO:0000313" key="2">
    <source>
        <dbReference type="EMBL" id="MDA0159076.1"/>
    </source>
</evidence>
<organism evidence="2 3">
    <name type="scientific">Solirubrobacter ginsenosidimutans</name>
    <dbReference type="NCBI Taxonomy" id="490573"/>
    <lineage>
        <taxon>Bacteria</taxon>
        <taxon>Bacillati</taxon>
        <taxon>Actinomycetota</taxon>
        <taxon>Thermoleophilia</taxon>
        <taxon>Solirubrobacterales</taxon>
        <taxon>Solirubrobacteraceae</taxon>
        <taxon>Solirubrobacter</taxon>
    </lineage>
</organism>
<dbReference type="InterPro" id="IPR053146">
    <property type="entry name" value="QDO-like"/>
</dbReference>
<feature type="domain" description="Cupin type-2" evidence="1">
    <location>
        <begin position="227"/>
        <end position="286"/>
    </location>
</feature>
<sequence length="339" mass="36272">MTTFIAEQTPVTTLPGEPVPYVIEAGSGRAHVLLGEVGRALVGAEESAGAMSVMSLDGPRADRPIPLHYHDEEYEFFYCLRGAIQLWADDESRVLAPGDFGFIPPGTLHAYQLRGHHSTFVGPIVPGGWDRFFDLTGEPFGTAAFPQGPKGPPPFAKFGQAEQQFKMKYRQDAQYAEASTGADDTLPAAQQAYFLRSGEGPRHELAGQLQTLLLGSDQTEGRVTMTTVELAKGPGLPNHVHERTYESLMVIEGRLRVTLDGAEHVLTRGDTASIPAGTEHAYRGEGHYTKVLTMSAPGGLEKLIATAGAATEEHVFGTGGALDLDALREAAAGLDVTFA</sequence>
<dbReference type="PANTHER" id="PTHR36440">
    <property type="entry name" value="PUTATIVE (AFU_ORTHOLOGUE AFUA_8G07350)-RELATED"/>
    <property type="match status" value="1"/>
</dbReference>
<dbReference type="InterPro" id="IPR013096">
    <property type="entry name" value="Cupin_2"/>
</dbReference>
<dbReference type="RefSeq" id="WP_270037732.1">
    <property type="nucleotide sequence ID" value="NZ_JAPDOD010000001.1"/>
</dbReference>
<gene>
    <name evidence="2" type="ORF">OM076_02265</name>
</gene>
<dbReference type="InterPro" id="IPR014710">
    <property type="entry name" value="RmlC-like_jellyroll"/>
</dbReference>
<accession>A0A9X3S0C1</accession>
<feature type="domain" description="Cupin type-2" evidence="1">
    <location>
        <begin position="65"/>
        <end position="115"/>
    </location>
</feature>
<dbReference type="Gene3D" id="2.60.120.10">
    <property type="entry name" value="Jelly Rolls"/>
    <property type="match status" value="2"/>
</dbReference>
<evidence type="ECO:0000313" key="3">
    <source>
        <dbReference type="Proteomes" id="UP001149140"/>
    </source>
</evidence>
<dbReference type="AlphaFoldDB" id="A0A9X3S0C1"/>
<dbReference type="PANTHER" id="PTHR36440:SF1">
    <property type="entry name" value="PUTATIVE (AFU_ORTHOLOGUE AFUA_8G07350)-RELATED"/>
    <property type="match status" value="1"/>
</dbReference>
<evidence type="ECO:0000259" key="1">
    <source>
        <dbReference type="Pfam" id="PF07883"/>
    </source>
</evidence>
<dbReference type="EMBL" id="JAPDOD010000001">
    <property type="protein sequence ID" value="MDA0159076.1"/>
    <property type="molecule type" value="Genomic_DNA"/>
</dbReference>
<dbReference type="Pfam" id="PF07883">
    <property type="entry name" value="Cupin_2"/>
    <property type="match status" value="2"/>
</dbReference>
<keyword evidence="3" id="KW-1185">Reference proteome</keyword>
<dbReference type="CDD" id="cd02215">
    <property type="entry name" value="cupin_QDO_N_C"/>
    <property type="match status" value="2"/>
</dbReference>
<proteinExistence type="predicted"/>
<protein>
    <submittedName>
        <fullName evidence="2">Quercetin 2,3-dioxygenase</fullName>
    </submittedName>
</protein>